<dbReference type="GO" id="GO:0005886">
    <property type="term" value="C:plasma membrane"/>
    <property type="evidence" value="ECO:0007669"/>
    <property type="project" value="UniProtKB-SubCell"/>
</dbReference>
<keyword evidence="13" id="KW-1185">Reference proteome</keyword>
<dbReference type="GO" id="GO:0015252">
    <property type="term" value="F:proton channel activity"/>
    <property type="evidence" value="ECO:0007669"/>
    <property type="project" value="InterPro"/>
</dbReference>
<keyword evidence="8" id="KW-0406">Ion transport</keyword>
<evidence type="ECO:0000256" key="2">
    <source>
        <dbReference type="ARBA" id="ARBA00006513"/>
    </source>
</evidence>
<dbReference type="Proteomes" id="UP000699462">
    <property type="component" value="Unassembled WGS sequence"/>
</dbReference>
<feature type="transmembrane region" description="Helical" evidence="11">
    <location>
        <begin position="269"/>
        <end position="291"/>
    </location>
</feature>
<protein>
    <submittedName>
        <fullName evidence="12">Uncharacterized protein</fullName>
    </submittedName>
</protein>
<evidence type="ECO:0000256" key="11">
    <source>
        <dbReference type="SAM" id="Phobius"/>
    </source>
</evidence>
<name>A0A8T0DNQ3_9TREM</name>
<keyword evidence="9 11" id="KW-0472">Membrane</keyword>
<feature type="transmembrane region" description="Helical" evidence="11">
    <location>
        <begin position="238"/>
        <end position="257"/>
    </location>
</feature>
<dbReference type="PANTHER" id="PTHR21522:SF32">
    <property type="entry name" value="OTOPETRIN-2"/>
    <property type="match status" value="1"/>
</dbReference>
<reference evidence="12 13" key="1">
    <citation type="submission" date="2019-07" db="EMBL/GenBank/DDBJ databases">
        <title>Annotation for the trematode Paragonimus westermani.</title>
        <authorList>
            <person name="Choi Y.-J."/>
        </authorList>
    </citation>
    <scope>NUCLEOTIDE SEQUENCE [LARGE SCALE GENOMIC DNA]</scope>
    <source>
        <strain evidence="12">180907_Pwestermani</strain>
    </source>
</reference>
<evidence type="ECO:0000256" key="10">
    <source>
        <dbReference type="ARBA" id="ARBA00023303"/>
    </source>
</evidence>
<comment type="similarity">
    <text evidence="2">Belongs to the otopetrin family.</text>
</comment>
<dbReference type="PANTHER" id="PTHR21522">
    <property type="entry name" value="PROTON CHANNEL OTOP"/>
    <property type="match status" value="1"/>
</dbReference>
<evidence type="ECO:0000313" key="13">
    <source>
        <dbReference type="Proteomes" id="UP000699462"/>
    </source>
</evidence>
<evidence type="ECO:0000256" key="1">
    <source>
        <dbReference type="ARBA" id="ARBA00004651"/>
    </source>
</evidence>
<comment type="subcellular location">
    <subcellularLocation>
        <location evidence="1">Cell membrane</location>
        <topology evidence="1">Multi-pass membrane protein</topology>
    </subcellularLocation>
</comment>
<dbReference type="AlphaFoldDB" id="A0A8T0DNQ3"/>
<feature type="transmembrane region" description="Helical" evidence="11">
    <location>
        <begin position="312"/>
        <end position="335"/>
    </location>
</feature>
<evidence type="ECO:0000256" key="3">
    <source>
        <dbReference type="ARBA" id="ARBA00022448"/>
    </source>
</evidence>
<organism evidence="12 13">
    <name type="scientific">Paragonimus westermani</name>
    <dbReference type="NCBI Taxonomy" id="34504"/>
    <lineage>
        <taxon>Eukaryota</taxon>
        <taxon>Metazoa</taxon>
        <taxon>Spiralia</taxon>
        <taxon>Lophotrochozoa</taxon>
        <taxon>Platyhelminthes</taxon>
        <taxon>Trematoda</taxon>
        <taxon>Digenea</taxon>
        <taxon>Plagiorchiida</taxon>
        <taxon>Troglotremata</taxon>
        <taxon>Troglotrematidae</taxon>
        <taxon>Paragonimus</taxon>
    </lineage>
</organism>
<feature type="transmembrane region" description="Helical" evidence="11">
    <location>
        <begin position="135"/>
        <end position="153"/>
    </location>
</feature>
<evidence type="ECO:0000256" key="4">
    <source>
        <dbReference type="ARBA" id="ARBA00022475"/>
    </source>
</evidence>
<evidence type="ECO:0000256" key="5">
    <source>
        <dbReference type="ARBA" id="ARBA00022692"/>
    </source>
</evidence>
<dbReference type="EMBL" id="JTDF01002026">
    <property type="protein sequence ID" value="KAF8569260.1"/>
    <property type="molecule type" value="Genomic_DNA"/>
</dbReference>
<dbReference type="OrthoDB" id="10430378at2759"/>
<sequence>MKTGVTKFGVRWFNRALHSPTERPSNSVLFDAAINSWKELQDDKEVACSQTAGILAATVPRVVDCHLCVCERCDCGSVFASMSIVFSVCRALQVVSLDNQLGRIAPYTVSRISFYIAQTVFLLLLHRLVVLAKLLWFRFLLLHLLTVNLCIWMDSAVEKVSKTADSPHESDANLTILLKYNPVVKATNYCLPAVSEYCAIAAAIIYEMTLRIGQVKQIQTTSQATEHHEHRRTMQQKCGMGFAFAICTFILAVIVLLETAGGRIDHIRTIVHLIEMGIIHLAALSLCVVGIRLVRPLKFTVNFAKNSIDEKLLLVTFFIKIQFLTASIVLCILYLSYEMSSRKAVVIMSVQLAGIVAELFQVVVQTYFIHDMFYRCCHQECFQRNKPGKSSIILLAAFNFSLWMIYSFQVS</sequence>
<keyword evidence="3" id="KW-0813">Transport</keyword>
<feature type="transmembrane region" description="Helical" evidence="11">
    <location>
        <begin position="347"/>
        <end position="369"/>
    </location>
</feature>
<feature type="transmembrane region" description="Helical" evidence="11">
    <location>
        <begin position="112"/>
        <end position="129"/>
    </location>
</feature>
<keyword evidence="10" id="KW-0407">Ion channel</keyword>
<evidence type="ECO:0000256" key="6">
    <source>
        <dbReference type="ARBA" id="ARBA00022781"/>
    </source>
</evidence>
<dbReference type="InterPro" id="IPR004878">
    <property type="entry name" value="Otopetrin"/>
</dbReference>
<keyword evidence="4" id="KW-1003">Cell membrane</keyword>
<keyword evidence="7 11" id="KW-1133">Transmembrane helix</keyword>
<proteinExistence type="inferred from homology"/>
<accession>A0A8T0DNQ3</accession>
<feature type="transmembrane region" description="Helical" evidence="11">
    <location>
        <begin position="390"/>
        <end position="408"/>
    </location>
</feature>
<comment type="caution">
    <text evidence="12">The sequence shown here is derived from an EMBL/GenBank/DDBJ whole genome shotgun (WGS) entry which is preliminary data.</text>
</comment>
<evidence type="ECO:0000256" key="9">
    <source>
        <dbReference type="ARBA" id="ARBA00023136"/>
    </source>
</evidence>
<keyword evidence="6" id="KW-0375">Hydrogen ion transport</keyword>
<gene>
    <name evidence="12" type="ORF">P879_00979</name>
</gene>
<evidence type="ECO:0000256" key="7">
    <source>
        <dbReference type="ARBA" id="ARBA00022989"/>
    </source>
</evidence>
<dbReference type="Pfam" id="PF03189">
    <property type="entry name" value="Otopetrin"/>
    <property type="match status" value="2"/>
</dbReference>
<keyword evidence="5 11" id="KW-0812">Transmembrane</keyword>
<evidence type="ECO:0000256" key="8">
    <source>
        <dbReference type="ARBA" id="ARBA00023065"/>
    </source>
</evidence>
<evidence type="ECO:0000313" key="12">
    <source>
        <dbReference type="EMBL" id="KAF8569260.1"/>
    </source>
</evidence>